<accession>A0A251UW72</accession>
<reference evidence="1" key="3">
    <citation type="submission" date="2020-06" db="EMBL/GenBank/DDBJ databases">
        <title>Helianthus annuus Genome sequencing and assembly Release 2.</title>
        <authorList>
            <person name="Gouzy J."/>
            <person name="Langlade N."/>
            <person name="Munos S."/>
        </authorList>
    </citation>
    <scope>NUCLEOTIDE SEQUENCE</scope>
    <source>
        <tissue evidence="1">Leaves</tissue>
    </source>
</reference>
<dbReference type="InParanoid" id="A0A251UW72"/>
<gene>
    <name evidence="2" type="ORF">HannXRQ_Chr04g0098551</name>
    <name evidence="1" type="ORF">HanXRQr2_Chr04g0143661</name>
</gene>
<evidence type="ECO:0000313" key="2">
    <source>
        <dbReference type="EMBL" id="OTG27299.1"/>
    </source>
</evidence>
<dbReference type="Gramene" id="mRNA:HanXRQr2_Chr04g0143661">
    <property type="protein sequence ID" value="mRNA:HanXRQr2_Chr04g0143661"/>
    <property type="gene ID" value="HanXRQr2_Chr04g0143661"/>
</dbReference>
<evidence type="ECO:0000313" key="1">
    <source>
        <dbReference type="EMBL" id="KAF5808285.1"/>
    </source>
</evidence>
<sequence length="66" mass="7423">MFGVYNGHGDRDVADRVDCLFFVMVCSRSYAVKMLSGQRSKFGAAFYHQPCTIQVLIIIFSCTSSF</sequence>
<reference evidence="1 3" key="1">
    <citation type="journal article" date="2017" name="Nature">
        <title>The sunflower genome provides insights into oil metabolism, flowering and Asterid evolution.</title>
        <authorList>
            <person name="Badouin H."/>
            <person name="Gouzy J."/>
            <person name="Grassa C.J."/>
            <person name="Murat F."/>
            <person name="Staton S.E."/>
            <person name="Cottret L."/>
            <person name="Lelandais-Briere C."/>
            <person name="Owens G.L."/>
            <person name="Carrere S."/>
            <person name="Mayjonade B."/>
            <person name="Legrand L."/>
            <person name="Gill N."/>
            <person name="Kane N.C."/>
            <person name="Bowers J.E."/>
            <person name="Hubner S."/>
            <person name="Bellec A."/>
            <person name="Berard A."/>
            <person name="Berges H."/>
            <person name="Blanchet N."/>
            <person name="Boniface M.C."/>
            <person name="Brunel D."/>
            <person name="Catrice O."/>
            <person name="Chaidir N."/>
            <person name="Claudel C."/>
            <person name="Donnadieu C."/>
            <person name="Faraut T."/>
            <person name="Fievet G."/>
            <person name="Helmstetter N."/>
            <person name="King M."/>
            <person name="Knapp S.J."/>
            <person name="Lai Z."/>
            <person name="Le Paslier M.C."/>
            <person name="Lippi Y."/>
            <person name="Lorenzon L."/>
            <person name="Mandel J.R."/>
            <person name="Marage G."/>
            <person name="Marchand G."/>
            <person name="Marquand E."/>
            <person name="Bret-Mestries E."/>
            <person name="Morien E."/>
            <person name="Nambeesan S."/>
            <person name="Nguyen T."/>
            <person name="Pegot-Espagnet P."/>
            <person name="Pouilly N."/>
            <person name="Raftis F."/>
            <person name="Sallet E."/>
            <person name="Schiex T."/>
            <person name="Thomas J."/>
            <person name="Vandecasteele C."/>
            <person name="Vares D."/>
            <person name="Vear F."/>
            <person name="Vautrin S."/>
            <person name="Crespi M."/>
            <person name="Mangin B."/>
            <person name="Burke J.M."/>
            <person name="Salse J."/>
            <person name="Munos S."/>
            <person name="Vincourt P."/>
            <person name="Rieseberg L.H."/>
            <person name="Langlade N.B."/>
        </authorList>
    </citation>
    <scope>NUCLEOTIDE SEQUENCE [LARGE SCALE GENOMIC DNA]</scope>
    <source>
        <strain evidence="3">cv. SF193</strain>
        <tissue evidence="1">Leaves</tissue>
    </source>
</reference>
<dbReference type="EMBL" id="CM007893">
    <property type="protein sequence ID" value="OTG27299.1"/>
    <property type="molecule type" value="Genomic_DNA"/>
</dbReference>
<reference evidence="2" key="2">
    <citation type="submission" date="2017-02" db="EMBL/GenBank/DDBJ databases">
        <title>Sunflower complete genome.</title>
        <authorList>
            <person name="Langlade N."/>
            <person name="Munos S."/>
        </authorList>
    </citation>
    <scope>NUCLEOTIDE SEQUENCE [LARGE SCALE GENOMIC DNA]</scope>
    <source>
        <tissue evidence="2">Leaves</tissue>
    </source>
</reference>
<dbReference type="EMBL" id="MNCJ02000319">
    <property type="protein sequence ID" value="KAF5808285.1"/>
    <property type="molecule type" value="Genomic_DNA"/>
</dbReference>
<evidence type="ECO:0000313" key="3">
    <source>
        <dbReference type="Proteomes" id="UP000215914"/>
    </source>
</evidence>
<name>A0A251UW72_HELAN</name>
<organism evidence="2 3">
    <name type="scientific">Helianthus annuus</name>
    <name type="common">Common sunflower</name>
    <dbReference type="NCBI Taxonomy" id="4232"/>
    <lineage>
        <taxon>Eukaryota</taxon>
        <taxon>Viridiplantae</taxon>
        <taxon>Streptophyta</taxon>
        <taxon>Embryophyta</taxon>
        <taxon>Tracheophyta</taxon>
        <taxon>Spermatophyta</taxon>
        <taxon>Magnoliopsida</taxon>
        <taxon>eudicotyledons</taxon>
        <taxon>Gunneridae</taxon>
        <taxon>Pentapetalae</taxon>
        <taxon>asterids</taxon>
        <taxon>campanulids</taxon>
        <taxon>Asterales</taxon>
        <taxon>Asteraceae</taxon>
        <taxon>Asteroideae</taxon>
        <taxon>Heliantheae alliance</taxon>
        <taxon>Heliantheae</taxon>
        <taxon>Helianthus</taxon>
    </lineage>
</organism>
<dbReference type="AlphaFoldDB" id="A0A251UW72"/>
<dbReference type="Proteomes" id="UP000215914">
    <property type="component" value="Chromosome 4"/>
</dbReference>
<protein>
    <recommendedName>
        <fullName evidence="4">PPM-type phosphatase domain-containing protein</fullName>
    </recommendedName>
</protein>
<keyword evidence="3" id="KW-1185">Reference proteome</keyword>
<evidence type="ECO:0008006" key="4">
    <source>
        <dbReference type="Google" id="ProtNLM"/>
    </source>
</evidence>
<proteinExistence type="predicted"/>